<proteinExistence type="predicted"/>
<dbReference type="EMBL" id="DF973272">
    <property type="protein sequence ID" value="GAU23616.1"/>
    <property type="molecule type" value="Genomic_DNA"/>
</dbReference>
<evidence type="ECO:0000313" key="1">
    <source>
        <dbReference type="EMBL" id="GAU23616.1"/>
    </source>
</evidence>
<dbReference type="Proteomes" id="UP000242715">
    <property type="component" value="Unassembled WGS sequence"/>
</dbReference>
<protein>
    <submittedName>
        <fullName evidence="1">Uncharacterized protein</fullName>
    </submittedName>
</protein>
<accession>A0A2Z6LX03</accession>
<dbReference type="AlphaFoldDB" id="A0A2Z6LX03"/>
<keyword evidence="2" id="KW-1185">Reference proteome</keyword>
<reference evidence="2" key="1">
    <citation type="journal article" date="2017" name="Front. Plant Sci.">
        <title>Climate Clever Clovers: New Paradigm to Reduce the Environmental Footprint of Ruminants by Breeding Low Methanogenic Forages Utilizing Haplotype Variation.</title>
        <authorList>
            <person name="Kaur P."/>
            <person name="Appels R."/>
            <person name="Bayer P.E."/>
            <person name="Keeble-Gagnere G."/>
            <person name="Wang J."/>
            <person name="Hirakawa H."/>
            <person name="Shirasawa K."/>
            <person name="Vercoe P."/>
            <person name="Stefanova K."/>
            <person name="Durmic Z."/>
            <person name="Nichols P."/>
            <person name="Revell C."/>
            <person name="Isobe S.N."/>
            <person name="Edwards D."/>
            <person name="Erskine W."/>
        </authorList>
    </citation>
    <scope>NUCLEOTIDE SEQUENCE [LARGE SCALE GENOMIC DNA]</scope>
    <source>
        <strain evidence="2">cv. Daliak</strain>
    </source>
</reference>
<sequence length="86" mass="9393">MLGGVGETTDEGLTLDNRLRLMLLDLDHTVWCIGFTRLLKASGSNIMVGAGTAMRACGYEHDDGIPFLVRDLTHSLSPPLSLLREH</sequence>
<name>A0A2Z6LX03_TRISU</name>
<gene>
    <name evidence="1" type="ORF">TSUD_386050</name>
</gene>
<evidence type="ECO:0000313" key="2">
    <source>
        <dbReference type="Proteomes" id="UP000242715"/>
    </source>
</evidence>
<organism evidence="1 2">
    <name type="scientific">Trifolium subterraneum</name>
    <name type="common">Subterranean clover</name>
    <dbReference type="NCBI Taxonomy" id="3900"/>
    <lineage>
        <taxon>Eukaryota</taxon>
        <taxon>Viridiplantae</taxon>
        <taxon>Streptophyta</taxon>
        <taxon>Embryophyta</taxon>
        <taxon>Tracheophyta</taxon>
        <taxon>Spermatophyta</taxon>
        <taxon>Magnoliopsida</taxon>
        <taxon>eudicotyledons</taxon>
        <taxon>Gunneridae</taxon>
        <taxon>Pentapetalae</taxon>
        <taxon>rosids</taxon>
        <taxon>fabids</taxon>
        <taxon>Fabales</taxon>
        <taxon>Fabaceae</taxon>
        <taxon>Papilionoideae</taxon>
        <taxon>50 kb inversion clade</taxon>
        <taxon>NPAAA clade</taxon>
        <taxon>Hologalegina</taxon>
        <taxon>IRL clade</taxon>
        <taxon>Trifolieae</taxon>
        <taxon>Trifolium</taxon>
    </lineage>
</organism>